<organism evidence="10 11">
    <name type="scientific">Microbacterium candidum</name>
    <dbReference type="NCBI Taxonomy" id="3041922"/>
    <lineage>
        <taxon>Bacteria</taxon>
        <taxon>Bacillati</taxon>
        <taxon>Actinomycetota</taxon>
        <taxon>Actinomycetes</taxon>
        <taxon>Micrococcales</taxon>
        <taxon>Microbacteriaceae</taxon>
        <taxon>Microbacterium</taxon>
    </lineage>
</organism>
<evidence type="ECO:0000313" key="11">
    <source>
        <dbReference type="Proteomes" id="UP001235064"/>
    </source>
</evidence>
<evidence type="ECO:0000256" key="6">
    <source>
        <dbReference type="ARBA" id="ARBA00023136"/>
    </source>
</evidence>
<feature type="transmembrane region" description="Helical" evidence="7">
    <location>
        <begin position="100"/>
        <end position="124"/>
    </location>
</feature>
<evidence type="ECO:0000256" key="8">
    <source>
        <dbReference type="SAM" id="MobiDB-lite"/>
    </source>
</evidence>
<feature type="transmembrane region" description="Helical" evidence="7">
    <location>
        <begin position="37"/>
        <end position="62"/>
    </location>
</feature>
<proteinExistence type="inferred from homology"/>
<evidence type="ECO:0000259" key="9">
    <source>
        <dbReference type="PROSITE" id="PS50928"/>
    </source>
</evidence>
<evidence type="ECO:0000256" key="5">
    <source>
        <dbReference type="ARBA" id="ARBA00022989"/>
    </source>
</evidence>
<keyword evidence="3" id="KW-1003">Cell membrane</keyword>
<dbReference type="InterPro" id="IPR035906">
    <property type="entry name" value="MetI-like_sf"/>
</dbReference>
<dbReference type="CDD" id="cd06261">
    <property type="entry name" value="TM_PBP2"/>
    <property type="match status" value="1"/>
</dbReference>
<dbReference type="PROSITE" id="PS50928">
    <property type="entry name" value="ABC_TM1"/>
    <property type="match status" value="1"/>
</dbReference>
<evidence type="ECO:0000256" key="1">
    <source>
        <dbReference type="ARBA" id="ARBA00004651"/>
    </source>
</evidence>
<evidence type="ECO:0000256" key="7">
    <source>
        <dbReference type="RuleBase" id="RU363032"/>
    </source>
</evidence>
<dbReference type="SUPFAM" id="SSF161098">
    <property type="entry name" value="MetI-like"/>
    <property type="match status" value="1"/>
</dbReference>
<accession>A0ABT7MU55</accession>
<comment type="subcellular location">
    <subcellularLocation>
        <location evidence="1 7">Cell membrane</location>
        <topology evidence="1 7">Multi-pass membrane protein</topology>
    </subcellularLocation>
</comment>
<gene>
    <name evidence="10" type="ORF">QSV35_01400</name>
</gene>
<dbReference type="EMBL" id="JASXSZ010000001">
    <property type="protein sequence ID" value="MDL9977977.1"/>
    <property type="molecule type" value="Genomic_DNA"/>
</dbReference>
<comment type="caution">
    <text evidence="10">The sequence shown here is derived from an EMBL/GenBank/DDBJ whole genome shotgun (WGS) entry which is preliminary data.</text>
</comment>
<dbReference type="PANTHER" id="PTHR30193">
    <property type="entry name" value="ABC TRANSPORTER PERMEASE PROTEIN"/>
    <property type="match status" value="1"/>
</dbReference>
<feature type="transmembrane region" description="Helical" evidence="7">
    <location>
        <begin position="136"/>
        <end position="159"/>
    </location>
</feature>
<evidence type="ECO:0000313" key="10">
    <source>
        <dbReference type="EMBL" id="MDL9977977.1"/>
    </source>
</evidence>
<keyword evidence="11" id="KW-1185">Reference proteome</keyword>
<name>A0ABT7MU55_9MICO</name>
<dbReference type="Gene3D" id="1.10.3720.10">
    <property type="entry name" value="MetI-like"/>
    <property type="match status" value="1"/>
</dbReference>
<protein>
    <submittedName>
        <fullName evidence="10">Sugar ABC transporter permease</fullName>
    </submittedName>
</protein>
<feature type="transmembrane region" description="Helical" evidence="7">
    <location>
        <begin position="240"/>
        <end position="260"/>
    </location>
</feature>
<dbReference type="Proteomes" id="UP001235064">
    <property type="component" value="Unassembled WGS sequence"/>
</dbReference>
<comment type="similarity">
    <text evidence="7">Belongs to the binding-protein-dependent transport system permease family.</text>
</comment>
<feature type="region of interest" description="Disordered" evidence="8">
    <location>
        <begin position="1"/>
        <end position="31"/>
    </location>
</feature>
<feature type="transmembrane region" description="Helical" evidence="7">
    <location>
        <begin position="291"/>
        <end position="311"/>
    </location>
</feature>
<keyword evidence="6 7" id="KW-0472">Membrane</keyword>
<evidence type="ECO:0000256" key="2">
    <source>
        <dbReference type="ARBA" id="ARBA00022448"/>
    </source>
</evidence>
<dbReference type="InterPro" id="IPR051393">
    <property type="entry name" value="ABC_transporter_permease"/>
</dbReference>
<reference evidence="10 11" key="1">
    <citation type="submission" date="2023-06" db="EMBL/GenBank/DDBJ databases">
        <title>Microbacterium sp. nov., isolated from a waste landfill.</title>
        <authorList>
            <person name="Wen W."/>
        </authorList>
    </citation>
    <scope>NUCLEOTIDE SEQUENCE [LARGE SCALE GENOMIC DNA]</scope>
    <source>
        <strain evidence="10 11">ASV49</strain>
    </source>
</reference>
<dbReference type="InterPro" id="IPR000515">
    <property type="entry name" value="MetI-like"/>
</dbReference>
<feature type="transmembrane region" description="Helical" evidence="7">
    <location>
        <begin position="186"/>
        <end position="209"/>
    </location>
</feature>
<keyword evidence="4 7" id="KW-0812">Transmembrane</keyword>
<feature type="domain" description="ABC transmembrane type-1" evidence="9">
    <location>
        <begin position="101"/>
        <end position="312"/>
    </location>
</feature>
<dbReference type="RefSeq" id="WP_286285933.1">
    <property type="nucleotide sequence ID" value="NZ_JASXSZ010000001.1"/>
</dbReference>
<keyword evidence="2 7" id="KW-0813">Transport</keyword>
<sequence>MSVTATRAMVTSGASDGRPRGTGPARRIQEGSRSETATAWLFLVPFLVIFVVFTAIPTIIAFGTSLTDMRARDIRNPFDVNITGLASYGSILADPSFQRAFWNTVLFVVLCVPLSMALGFALAVMLNSAIRRLRTFFRAAVYAPVITNIVAAAVIWQYAFSISGPVNNALSNIGIEAVNWLGQPQWAFGTVVMMGVWRTAGTCMVLFLAGLQAVPEEIYEAAQTDGASGARRLWSITLPLLRPTTLLVTVLMTVSFLNIFEEPFLLTKGGPLSATTSIALWVYQQFGFGNISASMAGSVVLLILVGVVAVIQFRMLRPKH</sequence>
<keyword evidence="5 7" id="KW-1133">Transmembrane helix</keyword>
<evidence type="ECO:0000256" key="3">
    <source>
        <dbReference type="ARBA" id="ARBA00022475"/>
    </source>
</evidence>
<dbReference type="Pfam" id="PF00528">
    <property type="entry name" value="BPD_transp_1"/>
    <property type="match status" value="1"/>
</dbReference>
<evidence type="ECO:0000256" key="4">
    <source>
        <dbReference type="ARBA" id="ARBA00022692"/>
    </source>
</evidence>
<dbReference type="PANTHER" id="PTHR30193:SF37">
    <property type="entry name" value="INNER MEMBRANE ABC TRANSPORTER PERMEASE PROTEIN YCJO"/>
    <property type="match status" value="1"/>
</dbReference>